<reference evidence="3" key="1">
    <citation type="submission" date="2018-12" db="EMBL/GenBank/DDBJ databases">
        <authorList>
            <person name="Yazar S."/>
        </authorList>
    </citation>
    <scope>NUCLEOTIDE SEQUENCE [LARGE SCALE GENOMIC DNA]</scope>
</reference>
<evidence type="ECO:0000256" key="1">
    <source>
        <dbReference type="SAM" id="MobiDB-lite"/>
    </source>
</evidence>
<reference evidence="2" key="3">
    <citation type="submission" date="2025-09" db="UniProtKB">
        <authorList>
            <consortium name="Ensembl"/>
        </authorList>
    </citation>
    <scope>IDENTIFICATION</scope>
</reference>
<sequence>MQKIKSLMARQGLKSPQDSLSDLSPIENLRLPSKVGRRAPHQVHPPYPGPDLGPSCGRGPGAGACCSYSPLCARARAPAHTPLLPLPSLPFLPPCTGTALHK</sequence>
<dbReference type="AlphaFoldDB" id="A0A4X2LR31"/>
<keyword evidence="3" id="KW-1185">Reference proteome</keyword>
<organism evidence="2 3">
    <name type="scientific">Vombatus ursinus</name>
    <name type="common">Common wombat</name>
    <dbReference type="NCBI Taxonomy" id="29139"/>
    <lineage>
        <taxon>Eukaryota</taxon>
        <taxon>Metazoa</taxon>
        <taxon>Chordata</taxon>
        <taxon>Craniata</taxon>
        <taxon>Vertebrata</taxon>
        <taxon>Euteleostomi</taxon>
        <taxon>Mammalia</taxon>
        <taxon>Metatheria</taxon>
        <taxon>Diprotodontia</taxon>
        <taxon>Vombatidae</taxon>
        <taxon>Vombatus</taxon>
    </lineage>
</organism>
<reference evidence="2" key="2">
    <citation type="submission" date="2025-08" db="UniProtKB">
        <authorList>
            <consortium name="Ensembl"/>
        </authorList>
    </citation>
    <scope>IDENTIFICATION</scope>
</reference>
<accession>A0A4X2LR31</accession>
<evidence type="ECO:0000313" key="3">
    <source>
        <dbReference type="Proteomes" id="UP000314987"/>
    </source>
</evidence>
<name>A0A4X2LR31_VOMUR</name>
<evidence type="ECO:0000313" key="2">
    <source>
        <dbReference type="Ensembl" id="ENSVURP00010024110.1"/>
    </source>
</evidence>
<feature type="region of interest" description="Disordered" evidence="1">
    <location>
        <begin position="1"/>
        <end position="54"/>
    </location>
</feature>
<dbReference type="STRING" id="29139.ENSVURP00010024110"/>
<protein>
    <submittedName>
        <fullName evidence="2">Uncharacterized protein</fullName>
    </submittedName>
</protein>
<proteinExistence type="predicted"/>
<dbReference type="Ensembl" id="ENSVURT00010027450.1">
    <property type="protein sequence ID" value="ENSVURP00010024110.1"/>
    <property type="gene ID" value="ENSVURG00010018485.1"/>
</dbReference>
<dbReference type="Proteomes" id="UP000314987">
    <property type="component" value="Unassembled WGS sequence"/>
</dbReference>